<keyword evidence="1" id="KW-0732">Signal</keyword>
<evidence type="ECO:0000313" key="2">
    <source>
        <dbReference type="EMBL" id="WQD78565.1"/>
    </source>
</evidence>
<evidence type="ECO:0000256" key="1">
    <source>
        <dbReference type="SAM" id="SignalP"/>
    </source>
</evidence>
<organism evidence="2 3">
    <name type="scientific">Paraburkholderia kururiensis</name>
    <dbReference type="NCBI Taxonomy" id="984307"/>
    <lineage>
        <taxon>Bacteria</taxon>
        <taxon>Pseudomonadati</taxon>
        <taxon>Pseudomonadota</taxon>
        <taxon>Betaproteobacteria</taxon>
        <taxon>Burkholderiales</taxon>
        <taxon>Burkholderiaceae</taxon>
        <taxon>Paraburkholderia</taxon>
    </lineage>
</organism>
<proteinExistence type="predicted"/>
<gene>
    <name evidence="2" type="ORF">U0042_02330</name>
</gene>
<accession>A0ABZ0WMR5</accession>
<feature type="signal peptide" evidence="1">
    <location>
        <begin position="1"/>
        <end position="23"/>
    </location>
</feature>
<dbReference type="RefSeq" id="WP_114809684.1">
    <property type="nucleotide sequence ID" value="NZ_CP139965.1"/>
</dbReference>
<protein>
    <recommendedName>
        <fullName evidence="4">Secreted protein</fullName>
    </recommendedName>
</protein>
<evidence type="ECO:0000313" key="3">
    <source>
        <dbReference type="Proteomes" id="UP001325479"/>
    </source>
</evidence>
<reference evidence="2 3" key="1">
    <citation type="submission" date="2023-12" db="EMBL/GenBank/DDBJ databases">
        <title>Genome sequencing and assembly of bacterial species from a model synthetic community.</title>
        <authorList>
            <person name="Hogle S.L."/>
        </authorList>
    </citation>
    <scope>NUCLEOTIDE SEQUENCE [LARGE SCALE GENOMIC DNA]</scope>
    <source>
        <strain evidence="2 3">HAMBI 2494</strain>
    </source>
</reference>
<evidence type="ECO:0008006" key="4">
    <source>
        <dbReference type="Google" id="ProtNLM"/>
    </source>
</evidence>
<sequence>MTRRSRMLLAGACVTLFAPLAWAQQDGAAPHAAAAQQAAQAQAKAPAGGYDYPTEGRVEYVLSCMDENGHDFVNVYKCSCVIDKMAAALPYNDFIDQSTFAKYATLGGEGGAEFRVDEAKRQTKKFRTLQANAYHACGLGSQTTASASAPTAK</sequence>
<keyword evidence="3" id="KW-1185">Reference proteome</keyword>
<dbReference type="Proteomes" id="UP001325479">
    <property type="component" value="Chromosome"/>
</dbReference>
<dbReference type="EMBL" id="CP139965">
    <property type="protein sequence ID" value="WQD78565.1"/>
    <property type="molecule type" value="Genomic_DNA"/>
</dbReference>
<name>A0ABZ0WMR5_9BURK</name>
<feature type="chain" id="PRO_5046802492" description="Secreted protein" evidence="1">
    <location>
        <begin position="24"/>
        <end position="153"/>
    </location>
</feature>